<evidence type="ECO:0000313" key="3">
    <source>
        <dbReference type="EMBL" id="KFB49977.1"/>
    </source>
</evidence>
<feature type="region of interest" description="Disordered" evidence="1">
    <location>
        <begin position="95"/>
        <end position="131"/>
    </location>
</feature>
<feature type="compositionally biased region" description="Basic residues" evidence="1">
    <location>
        <begin position="16"/>
        <end position="33"/>
    </location>
</feature>
<keyword evidence="2" id="KW-0472">Membrane</keyword>
<protein>
    <submittedName>
        <fullName evidence="3 4">CRE-SPR-4 protein</fullName>
    </submittedName>
</protein>
<evidence type="ECO:0000313" key="5">
    <source>
        <dbReference type="Proteomes" id="UP000030765"/>
    </source>
</evidence>
<accession>A0A084WID3</accession>
<dbReference type="AlphaFoldDB" id="A0A084WID3"/>
<evidence type="ECO:0000256" key="2">
    <source>
        <dbReference type="SAM" id="Phobius"/>
    </source>
</evidence>
<organism evidence="3">
    <name type="scientific">Anopheles sinensis</name>
    <name type="common">Mosquito</name>
    <dbReference type="NCBI Taxonomy" id="74873"/>
    <lineage>
        <taxon>Eukaryota</taxon>
        <taxon>Metazoa</taxon>
        <taxon>Ecdysozoa</taxon>
        <taxon>Arthropoda</taxon>
        <taxon>Hexapoda</taxon>
        <taxon>Insecta</taxon>
        <taxon>Pterygota</taxon>
        <taxon>Neoptera</taxon>
        <taxon>Endopterygota</taxon>
        <taxon>Diptera</taxon>
        <taxon>Nematocera</taxon>
        <taxon>Culicoidea</taxon>
        <taxon>Culicidae</taxon>
        <taxon>Anophelinae</taxon>
        <taxon>Anopheles</taxon>
    </lineage>
</organism>
<keyword evidence="2" id="KW-1133">Transmembrane helix</keyword>
<dbReference type="EnsemblMetazoa" id="ASIC018016-RA">
    <property type="protein sequence ID" value="ASIC018016-PA"/>
    <property type="gene ID" value="ASIC018016"/>
</dbReference>
<dbReference type="EMBL" id="KE525347">
    <property type="protein sequence ID" value="KFB49977.1"/>
    <property type="molecule type" value="Genomic_DNA"/>
</dbReference>
<reference evidence="4" key="2">
    <citation type="submission" date="2020-05" db="UniProtKB">
        <authorList>
            <consortium name="EnsemblMetazoa"/>
        </authorList>
    </citation>
    <scope>IDENTIFICATION</scope>
</reference>
<keyword evidence="5" id="KW-1185">Reference proteome</keyword>
<gene>
    <name evidence="3" type="ORF">ZHAS_00018016</name>
</gene>
<feature type="transmembrane region" description="Helical" evidence="2">
    <location>
        <begin position="48"/>
        <end position="69"/>
    </location>
</feature>
<proteinExistence type="predicted"/>
<keyword evidence="2" id="KW-0812">Transmembrane</keyword>
<evidence type="ECO:0000313" key="4">
    <source>
        <dbReference type="EnsemblMetazoa" id="ASIC018016-PA"/>
    </source>
</evidence>
<dbReference type="Proteomes" id="UP000030765">
    <property type="component" value="Unassembled WGS sequence"/>
</dbReference>
<evidence type="ECO:0000256" key="1">
    <source>
        <dbReference type="SAM" id="MobiDB-lite"/>
    </source>
</evidence>
<feature type="region of interest" description="Disordered" evidence="1">
    <location>
        <begin position="11"/>
        <end position="37"/>
    </location>
</feature>
<dbReference type="VEuPathDB" id="VectorBase:ASIC018016"/>
<sequence length="155" mass="16628">MCVSRQIVRVRAGSAQHHHHQHQQQQQQRRRPGGKCFDFSPPNVHANAGMFVLALLLLAVATGAVSMTVPDIDGVQISGASAPAVKASSIVTGFDSLPRRVPRSPEPEPSTSTKQPPGAAAAVTEEAQDSGWSEEEALVVWMFMVKSSRKTNLPP</sequence>
<name>A0A084WID3_ANOSI</name>
<reference evidence="3 5" key="1">
    <citation type="journal article" date="2014" name="BMC Genomics">
        <title>Genome sequence of Anopheles sinensis provides insight into genetics basis of mosquito competence for malaria parasites.</title>
        <authorList>
            <person name="Zhou D."/>
            <person name="Zhang D."/>
            <person name="Ding G."/>
            <person name="Shi L."/>
            <person name="Hou Q."/>
            <person name="Ye Y."/>
            <person name="Xu Y."/>
            <person name="Zhou H."/>
            <person name="Xiong C."/>
            <person name="Li S."/>
            <person name="Yu J."/>
            <person name="Hong S."/>
            <person name="Yu X."/>
            <person name="Zou P."/>
            <person name="Chen C."/>
            <person name="Chang X."/>
            <person name="Wang W."/>
            <person name="Lv Y."/>
            <person name="Sun Y."/>
            <person name="Ma L."/>
            <person name="Shen B."/>
            <person name="Zhu C."/>
        </authorList>
    </citation>
    <scope>NUCLEOTIDE SEQUENCE [LARGE SCALE GENOMIC DNA]</scope>
</reference>
<dbReference type="EMBL" id="ATLV01023929">
    <property type="status" value="NOT_ANNOTATED_CDS"/>
    <property type="molecule type" value="Genomic_DNA"/>
</dbReference>